<evidence type="ECO:0000256" key="4">
    <source>
        <dbReference type="ARBA" id="ARBA00022679"/>
    </source>
</evidence>
<protein>
    <recommendedName>
        <fullName evidence="8">Acetylglutamate kinase</fullName>
        <ecNumber evidence="8">2.7.2.8</ecNumber>
    </recommendedName>
    <alternativeName>
        <fullName evidence="8">N-acetyl-L-glutamate 5-phosphotransferase</fullName>
    </alternativeName>
    <alternativeName>
        <fullName evidence="8">NAG kinase</fullName>
        <shortName evidence="8">NAGK</shortName>
    </alternativeName>
</protein>
<dbReference type="Pfam" id="PF00696">
    <property type="entry name" value="AA_kinase"/>
    <property type="match status" value="1"/>
</dbReference>
<geneLocation type="chloroplast" evidence="10"/>
<feature type="site" description="Transition state stabilizer" evidence="8">
    <location>
        <position position="244"/>
    </location>
</feature>
<feature type="binding site" evidence="8">
    <location>
        <position position="88"/>
    </location>
    <ligand>
        <name>substrate</name>
    </ligand>
</feature>
<feature type="site" description="Transition state stabilizer" evidence="8">
    <location>
        <position position="31"/>
    </location>
</feature>
<proteinExistence type="inferred from homology"/>
<dbReference type="AlphaFoldDB" id="A0A1Z1MED5"/>
<dbReference type="PRINTS" id="PR00474">
    <property type="entry name" value="GLU5KINASE"/>
</dbReference>
<organism evidence="10">
    <name type="scientific">Polysiphonia infestans</name>
    <dbReference type="NCBI Taxonomy" id="2006978"/>
    <lineage>
        <taxon>Eukaryota</taxon>
        <taxon>Rhodophyta</taxon>
        <taxon>Florideophyceae</taxon>
        <taxon>Rhodymeniophycidae</taxon>
        <taxon>Ceramiales</taxon>
        <taxon>Rhodomelaceae</taxon>
        <taxon>Polysiphonioideae</taxon>
        <taxon>Polysiphonia</taxon>
    </lineage>
</organism>
<keyword evidence="10" id="KW-0150">Chloroplast</keyword>
<accession>A0A1Z1MED5</accession>
<dbReference type="InterPro" id="IPR041727">
    <property type="entry name" value="NAGK-C"/>
</dbReference>
<dbReference type="GO" id="GO:0009507">
    <property type="term" value="C:chloroplast"/>
    <property type="evidence" value="ECO:0007669"/>
    <property type="project" value="UniProtKB-SubCell"/>
</dbReference>
<evidence type="ECO:0000256" key="8">
    <source>
        <dbReference type="HAMAP-Rule" id="MF_00082"/>
    </source>
</evidence>
<keyword evidence="3 8" id="KW-0028">Amino-acid biosynthesis</keyword>
<keyword evidence="10" id="KW-0934">Plastid</keyword>
<dbReference type="UniPathway" id="UPA00068">
    <property type="reaction ID" value="UER00107"/>
</dbReference>
<dbReference type="EC" id="2.7.2.8" evidence="8"/>
<comment type="function">
    <text evidence="8">Catalyzes the ATP-dependent phosphorylation of N-acetyl-L-glutamate.</text>
</comment>
<comment type="pathway">
    <text evidence="1 8">Amino-acid biosynthesis; L-arginine biosynthesis; N(2)-acetyl-L-ornithine from L-glutamate: step 2/4.</text>
</comment>
<gene>
    <name evidence="8 10" type="primary">argB</name>
</gene>
<feature type="domain" description="Aspartate/glutamate/uridylate kinase" evidence="9">
    <location>
        <begin position="27"/>
        <end position="263"/>
    </location>
</feature>
<dbReference type="NCBIfam" id="TIGR00761">
    <property type="entry name" value="argB"/>
    <property type="match status" value="1"/>
</dbReference>
<evidence type="ECO:0000256" key="6">
    <source>
        <dbReference type="ARBA" id="ARBA00022777"/>
    </source>
</evidence>
<dbReference type="HAMAP" id="MF_00082">
    <property type="entry name" value="ArgB"/>
    <property type="match status" value="1"/>
</dbReference>
<comment type="subcellular location">
    <subcellularLocation>
        <location evidence="8">Plastid</location>
        <location evidence="8">Chloroplast</location>
    </subcellularLocation>
</comment>
<dbReference type="GO" id="GO:0003991">
    <property type="term" value="F:acetylglutamate kinase activity"/>
    <property type="evidence" value="ECO:0007669"/>
    <property type="project" value="UniProtKB-UniRule"/>
</dbReference>
<feature type="binding site" evidence="8">
    <location>
        <position position="181"/>
    </location>
    <ligand>
        <name>substrate</name>
    </ligand>
</feature>
<dbReference type="InterPro" id="IPR001057">
    <property type="entry name" value="Glu/AcGlu_kinase"/>
</dbReference>
<evidence type="ECO:0000259" key="9">
    <source>
        <dbReference type="Pfam" id="PF00696"/>
    </source>
</evidence>
<dbReference type="RefSeq" id="YP_009395457.1">
    <property type="nucleotide sequence ID" value="NC_035277.1"/>
</dbReference>
<keyword evidence="6 8" id="KW-0418">Kinase</keyword>
<evidence type="ECO:0000256" key="3">
    <source>
        <dbReference type="ARBA" id="ARBA00022605"/>
    </source>
</evidence>
<dbReference type="Gene3D" id="3.40.1160.10">
    <property type="entry name" value="Acetylglutamate kinase-like"/>
    <property type="match status" value="1"/>
</dbReference>
<dbReference type="InterPro" id="IPR004662">
    <property type="entry name" value="AcgluKinase_fam"/>
</dbReference>
<dbReference type="PANTHER" id="PTHR23342">
    <property type="entry name" value="N-ACETYLGLUTAMATE SYNTHASE"/>
    <property type="match status" value="1"/>
</dbReference>
<keyword evidence="2 8" id="KW-0055">Arginine biosynthesis</keyword>
<dbReference type="PIRSF" id="PIRSF000728">
    <property type="entry name" value="NAGK"/>
    <property type="match status" value="1"/>
</dbReference>
<dbReference type="InterPro" id="IPR036393">
    <property type="entry name" value="AceGlu_kinase-like_sf"/>
</dbReference>
<dbReference type="CDD" id="cd04250">
    <property type="entry name" value="AAK_NAGK-C"/>
    <property type="match status" value="1"/>
</dbReference>
<dbReference type="EMBL" id="MF101432">
    <property type="protein sequence ID" value="ARW64437.1"/>
    <property type="molecule type" value="Genomic_DNA"/>
</dbReference>
<sequence>MSNSIIDDRFYFSSETISLIKYYSGSTFVIKYGGSAMKDEFMQSNIINDICLLSSLGINIILVHGGGHIIDNWLKKLDIDPVFHNGIRITDFNTVEVVEMVLSAKVNKHLVTQLNNSNVLSVGLSCKDANLIMASPISSTHENYTGKVEKVNPAILTTLLSNNFLPVVSSVASDVYGNTYNLNADTAASFIAAALSVDKYIMITDTPGVLQDLNKPDSLMKNLNIDQVNQMKADGMISGGMIPKLDSCVYSLLNNVKEAHIIDGRLRHSLLYEILTFTGSGSKIIK</sequence>
<comment type="catalytic activity">
    <reaction evidence="8">
        <text>N-acetyl-L-glutamate + ATP = N-acetyl-L-glutamyl 5-phosphate + ADP</text>
        <dbReference type="Rhea" id="RHEA:14629"/>
        <dbReference type="ChEBI" id="CHEBI:30616"/>
        <dbReference type="ChEBI" id="CHEBI:44337"/>
        <dbReference type="ChEBI" id="CHEBI:57936"/>
        <dbReference type="ChEBI" id="CHEBI:456216"/>
        <dbReference type="EC" id="2.7.2.8"/>
    </reaction>
</comment>
<evidence type="ECO:0000256" key="7">
    <source>
        <dbReference type="ARBA" id="ARBA00022840"/>
    </source>
</evidence>
<dbReference type="GO" id="GO:0005524">
    <property type="term" value="F:ATP binding"/>
    <property type="evidence" value="ECO:0007669"/>
    <property type="project" value="UniProtKB-UniRule"/>
</dbReference>
<comment type="similarity">
    <text evidence="8">Belongs to the acetylglutamate kinase family. ArgB subfamily.</text>
</comment>
<dbReference type="GeneID" id="33357482"/>
<evidence type="ECO:0000256" key="2">
    <source>
        <dbReference type="ARBA" id="ARBA00022571"/>
    </source>
</evidence>
<dbReference type="PANTHER" id="PTHR23342:SF0">
    <property type="entry name" value="N-ACETYLGLUTAMATE SYNTHASE, MITOCHONDRIAL"/>
    <property type="match status" value="1"/>
</dbReference>
<evidence type="ECO:0000256" key="5">
    <source>
        <dbReference type="ARBA" id="ARBA00022741"/>
    </source>
</evidence>
<evidence type="ECO:0000256" key="1">
    <source>
        <dbReference type="ARBA" id="ARBA00004828"/>
    </source>
</evidence>
<dbReference type="InterPro" id="IPR037528">
    <property type="entry name" value="ArgB"/>
</dbReference>
<evidence type="ECO:0000313" key="10">
    <source>
        <dbReference type="EMBL" id="ARW64437.1"/>
    </source>
</evidence>
<keyword evidence="5 8" id="KW-0547">Nucleotide-binding</keyword>
<dbReference type="GO" id="GO:0042450">
    <property type="term" value="P:L-arginine biosynthetic process via ornithine"/>
    <property type="evidence" value="ECO:0007669"/>
    <property type="project" value="UniProtKB-UniRule"/>
</dbReference>
<keyword evidence="7 8" id="KW-0067">ATP-binding</keyword>
<feature type="binding site" evidence="8">
    <location>
        <begin position="66"/>
        <end position="67"/>
    </location>
    <ligand>
        <name>substrate</name>
    </ligand>
</feature>
<dbReference type="InterPro" id="IPR001048">
    <property type="entry name" value="Asp/Glu/Uridylate_kinase"/>
</dbReference>
<name>A0A1Z1MED5_9FLOR</name>
<dbReference type="SUPFAM" id="SSF53633">
    <property type="entry name" value="Carbamate kinase-like"/>
    <property type="match status" value="1"/>
</dbReference>
<keyword evidence="4 8" id="KW-0808">Transferase</keyword>
<reference evidence="10" key="1">
    <citation type="journal article" date="2017" name="J. Phycol.">
        <title>Analysis of chloroplast genomes and a supermatrix inform reclassification of the Rhodomelaceae (Rhodophyta).</title>
        <authorList>
            <person name="Diaz-Tapia P."/>
            <person name="Maggs C.A."/>
            <person name="West J.A."/>
            <person name="Verbruggen H."/>
        </authorList>
    </citation>
    <scope>NUCLEOTIDE SEQUENCE</scope>
    <source>
        <strain evidence="10">PD763</strain>
    </source>
</reference>
<dbReference type="FunFam" id="3.40.1160.10:FF:000004">
    <property type="entry name" value="Acetylglutamate kinase"/>
    <property type="match status" value="1"/>
</dbReference>